<dbReference type="AlphaFoldDB" id="A0A1M5FJT4"/>
<evidence type="ECO:0000313" key="4">
    <source>
        <dbReference type="Proteomes" id="UP000184048"/>
    </source>
</evidence>
<accession>A0A1M5FJT4</accession>
<feature type="transmembrane region" description="Helical" evidence="1">
    <location>
        <begin position="52"/>
        <end position="69"/>
    </location>
</feature>
<dbReference type="Pfam" id="PF06580">
    <property type="entry name" value="His_kinase"/>
    <property type="match status" value="1"/>
</dbReference>
<feature type="transmembrane region" description="Helical" evidence="1">
    <location>
        <begin position="128"/>
        <end position="150"/>
    </location>
</feature>
<dbReference type="InterPro" id="IPR050640">
    <property type="entry name" value="Bact_2-comp_sensor_kinase"/>
</dbReference>
<organism evidence="3 4">
    <name type="scientific">Flavisolibacter ginsengisoli DSM 18119</name>
    <dbReference type="NCBI Taxonomy" id="1121884"/>
    <lineage>
        <taxon>Bacteria</taxon>
        <taxon>Pseudomonadati</taxon>
        <taxon>Bacteroidota</taxon>
        <taxon>Chitinophagia</taxon>
        <taxon>Chitinophagales</taxon>
        <taxon>Chitinophagaceae</taxon>
        <taxon>Flavisolibacter</taxon>
    </lineage>
</organism>
<feature type="transmembrane region" description="Helical" evidence="1">
    <location>
        <begin position="12"/>
        <end position="32"/>
    </location>
</feature>
<evidence type="ECO:0000259" key="2">
    <source>
        <dbReference type="Pfam" id="PF06580"/>
    </source>
</evidence>
<dbReference type="PANTHER" id="PTHR34220:SF7">
    <property type="entry name" value="SENSOR HISTIDINE KINASE YPDA"/>
    <property type="match status" value="1"/>
</dbReference>
<evidence type="ECO:0000313" key="3">
    <source>
        <dbReference type="EMBL" id="SHF91714.1"/>
    </source>
</evidence>
<keyword evidence="1" id="KW-0812">Transmembrane</keyword>
<dbReference type="GO" id="GO:0000155">
    <property type="term" value="F:phosphorelay sensor kinase activity"/>
    <property type="evidence" value="ECO:0007669"/>
    <property type="project" value="InterPro"/>
</dbReference>
<dbReference type="RefSeq" id="WP_072836972.1">
    <property type="nucleotide sequence ID" value="NZ_FQUU01000023.1"/>
</dbReference>
<keyword evidence="4" id="KW-1185">Reference proteome</keyword>
<dbReference type="PANTHER" id="PTHR34220">
    <property type="entry name" value="SENSOR HISTIDINE KINASE YPDA"/>
    <property type="match status" value="1"/>
</dbReference>
<dbReference type="Proteomes" id="UP000184048">
    <property type="component" value="Unassembled WGS sequence"/>
</dbReference>
<name>A0A1M5FJT4_9BACT</name>
<sequence length="352" mass="41820">MRTASFYKNIHFIFITTGLLLNFLLAIVYRYINIGSPFIHWSELPGFYTQGWPIMVQTFVILYLVYFSIRHFSRRYKENPNGIERFVREILFIMLAGFAIMEFFRWIFVTYMVVPENDMAFLDRKLKMILMIDITFLIVIYSFMTSFRIFRYLQLKNLEVVKWQREYTQSQFEAMKNQLNPHFLFNSLNALSSLVYVNADLAETFIEKISRSYRYLLEQRDKTTVPLSQELQFLDSFLFLMEQRFGNKLQVQLKEIQAANFYLPPHTLMILLEYIIQTNSMSAAKPLVLNIKQKEELLLLKYNEQLKPGNPPEEAGSQLSRLKDEFQYLLGQPLVKTQEGEQVTITIPLLRK</sequence>
<proteinExistence type="predicted"/>
<keyword evidence="3" id="KW-0808">Transferase</keyword>
<protein>
    <submittedName>
        <fullName evidence="3">Histidine kinase</fullName>
    </submittedName>
</protein>
<feature type="transmembrane region" description="Helical" evidence="1">
    <location>
        <begin position="90"/>
        <end position="108"/>
    </location>
</feature>
<feature type="domain" description="Signal transduction histidine kinase internal region" evidence="2">
    <location>
        <begin position="171"/>
        <end position="249"/>
    </location>
</feature>
<dbReference type="GO" id="GO:0016020">
    <property type="term" value="C:membrane"/>
    <property type="evidence" value="ECO:0007669"/>
    <property type="project" value="InterPro"/>
</dbReference>
<dbReference type="EMBL" id="FQUU01000023">
    <property type="protein sequence ID" value="SHF91714.1"/>
    <property type="molecule type" value="Genomic_DNA"/>
</dbReference>
<keyword evidence="1" id="KW-1133">Transmembrane helix</keyword>
<evidence type="ECO:0000256" key="1">
    <source>
        <dbReference type="SAM" id="Phobius"/>
    </source>
</evidence>
<dbReference type="InterPro" id="IPR010559">
    <property type="entry name" value="Sig_transdc_His_kin_internal"/>
</dbReference>
<gene>
    <name evidence="3" type="ORF">SAMN02745131_03853</name>
</gene>
<dbReference type="OrthoDB" id="927174at2"/>
<keyword evidence="3" id="KW-0418">Kinase</keyword>
<dbReference type="STRING" id="1121884.SAMN02745131_03853"/>
<reference evidence="3 4" key="1">
    <citation type="submission" date="2016-11" db="EMBL/GenBank/DDBJ databases">
        <authorList>
            <person name="Jaros S."/>
            <person name="Januszkiewicz K."/>
            <person name="Wedrychowicz H."/>
        </authorList>
    </citation>
    <scope>NUCLEOTIDE SEQUENCE [LARGE SCALE GENOMIC DNA]</scope>
    <source>
        <strain evidence="3 4">DSM 18119</strain>
    </source>
</reference>
<keyword evidence="1" id="KW-0472">Membrane</keyword>